<dbReference type="RefSeq" id="WP_219001045.1">
    <property type="nucleotide sequence ID" value="NZ_CP079194.1"/>
</dbReference>
<proteinExistence type="predicted"/>
<protein>
    <submittedName>
        <fullName evidence="1">DUF2459 domain-containing protein</fullName>
    </submittedName>
</protein>
<dbReference type="Pfam" id="PF09601">
    <property type="entry name" value="DUF2459"/>
    <property type="match status" value="1"/>
</dbReference>
<sequence length="225" mass="23610">MTRRVGKVLGRLFGAAFLVAALYLAAAALGGLIPGRTAALPAGGDVQIGLLYGPIHVDFLLPATAETRAALSFAEAGGVDVSDAGIGYFIVGWGARDFYTTTPEWADMTARATLRAMTGDASVLRVDSVPPGIAFEQVPQLSLSEVQYTALLSEIADTAAPELVGVAAEGHRASAGFVEARGRFHILRTCNTWVGRVLREAGIPMGLWTPTPYAVRLSLWRAGLG</sequence>
<dbReference type="InterPro" id="IPR011727">
    <property type="entry name" value="CHP02117"/>
</dbReference>
<dbReference type="EMBL" id="CP079194">
    <property type="protein sequence ID" value="QXT38849.1"/>
    <property type="molecule type" value="Genomic_DNA"/>
</dbReference>
<accession>A0A8F6TVU1</accession>
<dbReference type="KEGG" id="gce:KYE46_13015"/>
<organism evidence="1 2">
    <name type="scientific">Gymnodinialimonas ceratoperidinii</name>
    <dbReference type="NCBI Taxonomy" id="2856823"/>
    <lineage>
        <taxon>Bacteria</taxon>
        <taxon>Pseudomonadati</taxon>
        <taxon>Pseudomonadota</taxon>
        <taxon>Alphaproteobacteria</taxon>
        <taxon>Rhodobacterales</taxon>
        <taxon>Paracoccaceae</taxon>
        <taxon>Gymnodinialimonas</taxon>
    </lineage>
</organism>
<keyword evidence="2" id="KW-1185">Reference proteome</keyword>
<reference evidence="1 2" key="1">
    <citation type="submission" date="2021-07" db="EMBL/GenBank/DDBJ databases">
        <title>A novel Jannaschia species isolated from marine dinoflagellate Ceratoperidinium margalefii.</title>
        <authorList>
            <person name="Jiang Y."/>
            <person name="Li Z."/>
        </authorList>
    </citation>
    <scope>NUCLEOTIDE SEQUENCE [LARGE SCALE GENOMIC DNA]</scope>
    <source>
        <strain evidence="1 2">J12C1-MA-4</strain>
    </source>
</reference>
<dbReference type="Proteomes" id="UP000825009">
    <property type="component" value="Chromosome"/>
</dbReference>
<evidence type="ECO:0000313" key="1">
    <source>
        <dbReference type="EMBL" id="QXT38849.1"/>
    </source>
</evidence>
<gene>
    <name evidence="1" type="ORF">KYE46_13015</name>
</gene>
<name>A0A8F6TVU1_9RHOB</name>
<dbReference type="AlphaFoldDB" id="A0A8F6TVU1"/>
<evidence type="ECO:0000313" key="2">
    <source>
        <dbReference type="Proteomes" id="UP000825009"/>
    </source>
</evidence>